<sequence>MSMQYLHNPRCSKSRQGLALLQENGVSPQVVEYLKTPLSLAELETLASRLGVDDVRQMMRVKEAEYKDNQLKDANQAELLQAMANFPKLIERPVLINGDKAIIGRPPEQLLEIV</sequence>
<protein>
    <recommendedName>
        <fullName evidence="4">Arsenate reductase</fullName>
        <ecNumber evidence="4">1.20.4.1</ecNumber>
    </recommendedName>
</protein>
<organism evidence="5 6">
    <name type="scientific">Alteromonas arenosi</name>
    <dbReference type="NCBI Taxonomy" id="3055817"/>
    <lineage>
        <taxon>Bacteria</taxon>
        <taxon>Pseudomonadati</taxon>
        <taxon>Pseudomonadota</taxon>
        <taxon>Gammaproteobacteria</taxon>
        <taxon>Alteromonadales</taxon>
        <taxon>Alteromonadaceae</taxon>
        <taxon>Alteromonas/Salinimonas group</taxon>
        <taxon>Alteromonas</taxon>
    </lineage>
</organism>
<comment type="caution">
    <text evidence="5">The sequence shown here is derived from an EMBL/GenBank/DDBJ whole genome shotgun (WGS) entry which is preliminary data.</text>
</comment>
<keyword evidence="2 4" id="KW-0560">Oxidoreductase</keyword>
<dbReference type="Pfam" id="PF03960">
    <property type="entry name" value="ArsC"/>
    <property type="match status" value="1"/>
</dbReference>
<dbReference type="PANTHER" id="PTHR30041">
    <property type="entry name" value="ARSENATE REDUCTASE"/>
    <property type="match status" value="1"/>
</dbReference>
<dbReference type="InterPro" id="IPR006659">
    <property type="entry name" value="Arsenate_reductase"/>
</dbReference>
<reference evidence="5 6" key="1">
    <citation type="submission" date="2023-06" db="EMBL/GenBank/DDBJ databases">
        <title>Alteromonas sp. ASW11-36 isolated from intertidal sand.</title>
        <authorList>
            <person name="Li Y."/>
        </authorList>
    </citation>
    <scope>NUCLEOTIDE SEQUENCE [LARGE SCALE GENOMIC DNA]</scope>
    <source>
        <strain evidence="5 6">ASW11-36</strain>
    </source>
</reference>
<evidence type="ECO:0000256" key="3">
    <source>
        <dbReference type="PROSITE-ProRule" id="PRU01282"/>
    </source>
</evidence>
<evidence type="ECO:0000256" key="1">
    <source>
        <dbReference type="ARBA" id="ARBA00007198"/>
    </source>
</evidence>
<dbReference type="RefSeq" id="WP_289365626.1">
    <property type="nucleotide sequence ID" value="NZ_JAUCBP010000007.1"/>
</dbReference>
<dbReference type="InterPro" id="IPR006660">
    <property type="entry name" value="Arsenate_reductase-like"/>
</dbReference>
<dbReference type="InterPro" id="IPR036249">
    <property type="entry name" value="Thioredoxin-like_sf"/>
</dbReference>
<dbReference type="NCBIfam" id="TIGR00014">
    <property type="entry name" value="arsC"/>
    <property type="match status" value="1"/>
</dbReference>
<dbReference type="Gene3D" id="3.40.30.10">
    <property type="entry name" value="Glutaredoxin"/>
    <property type="match status" value="1"/>
</dbReference>
<name>A0ABT7SX88_9ALTE</name>
<evidence type="ECO:0000313" key="5">
    <source>
        <dbReference type="EMBL" id="MDM7860776.1"/>
    </source>
</evidence>
<dbReference type="GO" id="GO:0008794">
    <property type="term" value="F:arsenate reductase (glutaredoxin) activity"/>
    <property type="evidence" value="ECO:0007669"/>
    <property type="project" value="UniProtKB-EC"/>
</dbReference>
<dbReference type="EMBL" id="JAUCBP010000007">
    <property type="protein sequence ID" value="MDM7860776.1"/>
    <property type="molecule type" value="Genomic_DNA"/>
</dbReference>
<dbReference type="SUPFAM" id="SSF52833">
    <property type="entry name" value="Thioredoxin-like"/>
    <property type="match status" value="1"/>
</dbReference>
<dbReference type="PANTHER" id="PTHR30041:SF4">
    <property type="entry name" value="ARSENATE REDUCTASE"/>
    <property type="match status" value="1"/>
</dbReference>
<dbReference type="PROSITE" id="PS51353">
    <property type="entry name" value="ARSC"/>
    <property type="match status" value="1"/>
</dbReference>
<dbReference type="EC" id="1.20.4.1" evidence="4"/>
<dbReference type="Proteomes" id="UP001234343">
    <property type="component" value="Unassembled WGS sequence"/>
</dbReference>
<evidence type="ECO:0000313" key="6">
    <source>
        <dbReference type="Proteomes" id="UP001234343"/>
    </source>
</evidence>
<accession>A0ABT7SX88</accession>
<evidence type="ECO:0000256" key="2">
    <source>
        <dbReference type="ARBA" id="ARBA00023002"/>
    </source>
</evidence>
<keyword evidence="6" id="KW-1185">Reference proteome</keyword>
<evidence type="ECO:0000256" key="4">
    <source>
        <dbReference type="RuleBase" id="RU362029"/>
    </source>
</evidence>
<comment type="catalytic activity">
    <reaction evidence="4">
        <text>[glutaredoxin]-dithiol + arsenate + glutathione + H(+) = glutathionyl-S-S-[glutaredoxin] + arsenite + H2O</text>
        <dbReference type="Rhea" id="RHEA:22016"/>
        <dbReference type="Rhea" id="RHEA-COMP:10729"/>
        <dbReference type="Rhea" id="RHEA-COMP:17668"/>
        <dbReference type="ChEBI" id="CHEBI:15377"/>
        <dbReference type="ChEBI" id="CHEBI:15378"/>
        <dbReference type="ChEBI" id="CHEBI:29242"/>
        <dbReference type="ChEBI" id="CHEBI:29950"/>
        <dbReference type="ChEBI" id="CHEBI:48597"/>
        <dbReference type="ChEBI" id="CHEBI:57925"/>
        <dbReference type="ChEBI" id="CHEBI:146199"/>
        <dbReference type="EC" id="1.20.4.1"/>
    </reaction>
</comment>
<dbReference type="CDD" id="cd03034">
    <property type="entry name" value="ArsC_ArsC"/>
    <property type="match status" value="1"/>
</dbReference>
<gene>
    <name evidence="5" type="primary">arsC</name>
    <name evidence="5" type="ORF">QTP81_09215</name>
</gene>
<comment type="similarity">
    <text evidence="1 3 4">Belongs to the ArsC family.</text>
</comment>
<proteinExistence type="inferred from homology"/>